<dbReference type="InterPro" id="IPR011009">
    <property type="entry name" value="Kinase-like_dom_sf"/>
</dbReference>
<dbReference type="PANTHER" id="PTHR11920">
    <property type="entry name" value="GUANYLYL CYCLASE"/>
    <property type="match status" value="1"/>
</dbReference>
<evidence type="ECO:0000256" key="14">
    <source>
        <dbReference type="SAM" id="Phobius"/>
    </source>
</evidence>
<dbReference type="SUPFAM" id="SSF56112">
    <property type="entry name" value="Protein kinase-like (PK-like)"/>
    <property type="match status" value="1"/>
</dbReference>
<keyword evidence="4 14" id="KW-0812">Transmembrane</keyword>
<keyword evidence="7 14" id="KW-1133">Transmembrane helix</keyword>
<evidence type="ECO:0000313" key="17">
    <source>
        <dbReference type="EMBL" id="CAG2202840.1"/>
    </source>
</evidence>
<feature type="domain" description="C-type lectin" evidence="16">
    <location>
        <begin position="15"/>
        <end position="68"/>
    </location>
</feature>
<keyword evidence="11" id="KW-0325">Glycoprotein</keyword>
<evidence type="ECO:0000313" key="18">
    <source>
        <dbReference type="Proteomes" id="UP000683360"/>
    </source>
</evidence>
<keyword evidence="5" id="KW-0732">Signal</keyword>
<dbReference type="InterPro" id="IPR001170">
    <property type="entry name" value="ANPR/GUC"/>
</dbReference>
<protein>
    <recommendedName>
        <fullName evidence="3">guanylate cyclase</fullName>
        <ecNumber evidence="3">4.6.1.2</ecNumber>
    </recommendedName>
</protein>
<keyword evidence="13" id="KW-0141">cGMP biosynthesis</keyword>
<evidence type="ECO:0000259" key="15">
    <source>
        <dbReference type="PROSITE" id="PS50011"/>
    </source>
</evidence>
<dbReference type="GO" id="GO:0004016">
    <property type="term" value="F:adenylate cyclase activity"/>
    <property type="evidence" value="ECO:0007669"/>
    <property type="project" value="TreeGrafter"/>
</dbReference>
<dbReference type="GO" id="GO:0005524">
    <property type="term" value="F:ATP binding"/>
    <property type="evidence" value="ECO:0007669"/>
    <property type="project" value="InterPro"/>
</dbReference>
<dbReference type="InterPro" id="IPR001828">
    <property type="entry name" value="ANF_lig-bd_rcpt"/>
</dbReference>
<gene>
    <name evidence="17" type="ORF">MEDL_17441</name>
</gene>
<dbReference type="PROSITE" id="PS50041">
    <property type="entry name" value="C_TYPE_LECTIN_2"/>
    <property type="match status" value="1"/>
</dbReference>
<keyword evidence="8" id="KW-0342">GTP-binding</keyword>
<keyword evidence="6" id="KW-0547">Nucleotide-binding</keyword>
<evidence type="ECO:0000256" key="9">
    <source>
        <dbReference type="ARBA" id="ARBA00023136"/>
    </source>
</evidence>
<organism evidence="17 18">
    <name type="scientific">Mytilus edulis</name>
    <name type="common">Blue mussel</name>
    <dbReference type="NCBI Taxonomy" id="6550"/>
    <lineage>
        <taxon>Eukaryota</taxon>
        <taxon>Metazoa</taxon>
        <taxon>Spiralia</taxon>
        <taxon>Lophotrochozoa</taxon>
        <taxon>Mollusca</taxon>
        <taxon>Bivalvia</taxon>
        <taxon>Autobranchia</taxon>
        <taxon>Pteriomorphia</taxon>
        <taxon>Mytilida</taxon>
        <taxon>Mytiloidea</taxon>
        <taxon>Mytilidae</taxon>
        <taxon>Mytilinae</taxon>
        <taxon>Mytilus</taxon>
    </lineage>
</organism>
<proteinExistence type="predicted"/>
<dbReference type="SUPFAM" id="SSF56436">
    <property type="entry name" value="C-type lectin-like"/>
    <property type="match status" value="1"/>
</dbReference>
<dbReference type="InterPro" id="IPR000719">
    <property type="entry name" value="Prot_kinase_dom"/>
</dbReference>
<dbReference type="EC" id="4.6.1.2" evidence="3"/>
<dbReference type="GO" id="GO:0005525">
    <property type="term" value="F:GTP binding"/>
    <property type="evidence" value="ECO:0007669"/>
    <property type="project" value="UniProtKB-KW"/>
</dbReference>
<dbReference type="PRINTS" id="PR00255">
    <property type="entry name" value="NATPEPTIDER"/>
</dbReference>
<dbReference type="PROSITE" id="PS50011">
    <property type="entry name" value="PROTEIN_KINASE_DOM"/>
    <property type="match status" value="1"/>
</dbReference>
<evidence type="ECO:0000256" key="5">
    <source>
        <dbReference type="ARBA" id="ARBA00022729"/>
    </source>
</evidence>
<feature type="domain" description="Protein kinase" evidence="15">
    <location>
        <begin position="323"/>
        <end position="621"/>
    </location>
</feature>
<dbReference type="OrthoDB" id="1890790at2759"/>
<dbReference type="CDD" id="cd00037">
    <property type="entry name" value="CLECT"/>
    <property type="match status" value="1"/>
</dbReference>
<comment type="catalytic activity">
    <reaction evidence="1">
        <text>GTP = 3',5'-cyclic GMP + diphosphate</text>
        <dbReference type="Rhea" id="RHEA:13665"/>
        <dbReference type="ChEBI" id="CHEBI:33019"/>
        <dbReference type="ChEBI" id="CHEBI:37565"/>
        <dbReference type="ChEBI" id="CHEBI:57746"/>
        <dbReference type="EC" id="4.6.1.2"/>
    </reaction>
</comment>
<dbReference type="Pfam" id="PF01094">
    <property type="entry name" value="ANF_receptor"/>
    <property type="match status" value="1"/>
</dbReference>
<evidence type="ECO:0000256" key="8">
    <source>
        <dbReference type="ARBA" id="ARBA00023134"/>
    </source>
</evidence>
<evidence type="ECO:0000256" key="3">
    <source>
        <dbReference type="ARBA" id="ARBA00012202"/>
    </source>
</evidence>
<evidence type="ECO:0000256" key="4">
    <source>
        <dbReference type="ARBA" id="ARBA00022692"/>
    </source>
</evidence>
<keyword evidence="10" id="KW-0675">Receptor</keyword>
<dbReference type="InterPro" id="IPR016187">
    <property type="entry name" value="CTDL_fold"/>
</dbReference>
<dbReference type="Pfam" id="PF07714">
    <property type="entry name" value="PK_Tyr_Ser-Thr"/>
    <property type="match status" value="1"/>
</dbReference>
<dbReference type="AlphaFoldDB" id="A0A8S3R1D3"/>
<evidence type="ECO:0000256" key="11">
    <source>
        <dbReference type="ARBA" id="ARBA00023180"/>
    </source>
</evidence>
<comment type="subcellular location">
    <subcellularLocation>
        <location evidence="2">Membrane</location>
        <topology evidence="2">Single-pass type I membrane protein</topology>
    </subcellularLocation>
</comment>
<dbReference type="GO" id="GO:0005886">
    <property type="term" value="C:plasma membrane"/>
    <property type="evidence" value="ECO:0007669"/>
    <property type="project" value="TreeGrafter"/>
</dbReference>
<keyword evidence="12 17" id="KW-0456">Lyase</keyword>
<evidence type="ECO:0000256" key="10">
    <source>
        <dbReference type="ARBA" id="ARBA00023170"/>
    </source>
</evidence>
<evidence type="ECO:0000256" key="2">
    <source>
        <dbReference type="ARBA" id="ARBA00004479"/>
    </source>
</evidence>
<dbReference type="InterPro" id="IPR016186">
    <property type="entry name" value="C-type_lectin-like/link_sf"/>
</dbReference>
<evidence type="ECO:0000256" key="13">
    <source>
        <dbReference type="ARBA" id="ARBA00023293"/>
    </source>
</evidence>
<dbReference type="InterPro" id="IPR050401">
    <property type="entry name" value="Cyclic_nucleotide_synthase"/>
</dbReference>
<keyword evidence="9 14" id="KW-0472">Membrane</keyword>
<dbReference type="InterPro" id="IPR001245">
    <property type="entry name" value="Ser-Thr/Tyr_kinase_cat_dom"/>
</dbReference>
<dbReference type="GO" id="GO:0004672">
    <property type="term" value="F:protein kinase activity"/>
    <property type="evidence" value="ECO:0007669"/>
    <property type="project" value="InterPro"/>
</dbReference>
<dbReference type="InterPro" id="IPR001304">
    <property type="entry name" value="C-type_lectin-like"/>
</dbReference>
<feature type="transmembrane region" description="Helical" evidence="14">
    <location>
        <begin position="315"/>
        <end position="338"/>
    </location>
</feature>
<sequence>MEPESKNKMLYRDYHYWIDAYKNHGGNSPWYWRSIGSNVTYSHWRDGSHHHQSHHLEQCASIGKGEWDHHSPHGYYWDHHSCDEKFAALFFVIFSDSDVLRDFLYAADELSMTEGDHVFITMELFPSDWLGYYTQFLRGDYKDAAVTKAYESLLLLTPLQPDNIEHKIFSDEVKLRAQRDYGYTFGVDEVVNYFITAFYDGAIYLTEAIYRTVEEGGDLNDGLALSQKLWNDTYMGITGLVAIDHQGDRLTDFDIYHMTDSATKTFKLVGRFRGATSNYEPIPGVSIQWRNGLPLDTPVCGFRGEWCVVDSNSSLTFTVVCVLIVLLVIGSVAFFFIYRKIKLDNELGQKTWLVPWSEVRISKHNKQQGSLISMSRMSLAIVGGDDSSQLSINKGQLFTQVGVCKGNTVAIRRFKLKTIVLTRHILLEFQQLQHLHHQNLCAFIGATIEPGNNTLLMEYCPRGSLQDILENDDIELDWTFRYSLLRDIIGGMTYLHDSPAKFHGRLSSTNCVIDSRFMLKLTDYGPFSIFNSTKENQMENNQLNKNKRDLNFQLRSILELLWTAPEILRNGKSKSRLENEVYVKGDIYSFGIICHEIVMRCAPFEGCDIEAEGKKSNLRTN</sequence>
<dbReference type="EMBL" id="CAJPWZ010000901">
    <property type="protein sequence ID" value="CAG2202840.1"/>
    <property type="molecule type" value="Genomic_DNA"/>
</dbReference>
<evidence type="ECO:0000256" key="7">
    <source>
        <dbReference type="ARBA" id="ARBA00022989"/>
    </source>
</evidence>
<dbReference type="PANTHER" id="PTHR11920:SF494">
    <property type="entry name" value="ATRIAL NATRIURETIC PEPTIDE RECEPTOR 2"/>
    <property type="match status" value="1"/>
</dbReference>
<dbReference type="GO" id="GO:0001653">
    <property type="term" value="F:peptide receptor activity"/>
    <property type="evidence" value="ECO:0007669"/>
    <property type="project" value="TreeGrafter"/>
</dbReference>
<evidence type="ECO:0000256" key="12">
    <source>
        <dbReference type="ARBA" id="ARBA00023239"/>
    </source>
</evidence>
<dbReference type="Proteomes" id="UP000683360">
    <property type="component" value="Unassembled WGS sequence"/>
</dbReference>
<dbReference type="Gene3D" id="3.40.50.2300">
    <property type="match status" value="2"/>
</dbReference>
<keyword evidence="18" id="KW-1185">Reference proteome</keyword>
<dbReference type="Gene3D" id="3.10.100.10">
    <property type="entry name" value="Mannose-Binding Protein A, subunit A"/>
    <property type="match status" value="1"/>
</dbReference>
<evidence type="ECO:0000256" key="1">
    <source>
        <dbReference type="ARBA" id="ARBA00001436"/>
    </source>
</evidence>
<name>A0A8S3R1D3_MYTED</name>
<evidence type="ECO:0000256" key="6">
    <source>
        <dbReference type="ARBA" id="ARBA00022741"/>
    </source>
</evidence>
<comment type="caution">
    <text evidence="17">The sequence shown here is derived from an EMBL/GenBank/DDBJ whole genome shotgun (WGS) entry which is preliminary data.</text>
</comment>
<dbReference type="GO" id="GO:0004383">
    <property type="term" value="F:guanylate cyclase activity"/>
    <property type="evidence" value="ECO:0007669"/>
    <property type="project" value="UniProtKB-EC"/>
</dbReference>
<evidence type="ECO:0000259" key="16">
    <source>
        <dbReference type="PROSITE" id="PS50041"/>
    </source>
</evidence>
<dbReference type="InterPro" id="IPR028082">
    <property type="entry name" value="Peripla_BP_I"/>
</dbReference>
<reference evidence="17" key="1">
    <citation type="submission" date="2021-03" db="EMBL/GenBank/DDBJ databases">
        <authorList>
            <person name="Bekaert M."/>
        </authorList>
    </citation>
    <scope>NUCLEOTIDE SEQUENCE</scope>
</reference>
<dbReference type="SUPFAM" id="SSF53822">
    <property type="entry name" value="Periplasmic binding protein-like I"/>
    <property type="match status" value="1"/>
</dbReference>
<dbReference type="Gene3D" id="1.10.510.10">
    <property type="entry name" value="Transferase(Phosphotransferase) domain 1"/>
    <property type="match status" value="1"/>
</dbReference>
<accession>A0A8S3R1D3</accession>
<dbReference type="GO" id="GO:0007168">
    <property type="term" value="P:receptor guanylyl cyclase signaling pathway"/>
    <property type="evidence" value="ECO:0007669"/>
    <property type="project" value="TreeGrafter"/>
</dbReference>